<name>A0A699X744_TANCI</name>
<protein>
    <submittedName>
        <fullName evidence="1">Uncharacterized protein</fullName>
    </submittedName>
</protein>
<feature type="non-terminal residue" evidence="1">
    <location>
        <position position="1"/>
    </location>
</feature>
<accession>A0A699X744</accession>
<proteinExistence type="predicted"/>
<dbReference type="AlphaFoldDB" id="A0A699X744"/>
<reference evidence="1" key="1">
    <citation type="journal article" date="2019" name="Sci. Rep.">
        <title>Draft genome of Tanacetum cinerariifolium, the natural source of mosquito coil.</title>
        <authorList>
            <person name="Yamashiro T."/>
            <person name="Shiraishi A."/>
            <person name="Satake H."/>
            <person name="Nakayama K."/>
        </authorList>
    </citation>
    <scope>NUCLEOTIDE SEQUENCE</scope>
</reference>
<sequence>SPFVSINMELVRAYEEPTVEPMIEPATEPVNDHVGTTANLGGSPKGYTFVVYAGSVAARLKERKCKTR</sequence>
<dbReference type="EMBL" id="BKCJ011823545">
    <property type="protein sequence ID" value="GFD55932.1"/>
    <property type="molecule type" value="Genomic_DNA"/>
</dbReference>
<comment type="caution">
    <text evidence="1">The sequence shown here is derived from an EMBL/GenBank/DDBJ whole genome shotgun (WGS) entry which is preliminary data.</text>
</comment>
<evidence type="ECO:0000313" key="1">
    <source>
        <dbReference type="EMBL" id="GFD55932.1"/>
    </source>
</evidence>
<organism evidence="1">
    <name type="scientific">Tanacetum cinerariifolium</name>
    <name type="common">Dalmatian daisy</name>
    <name type="synonym">Chrysanthemum cinerariifolium</name>
    <dbReference type="NCBI Taxonomy" id="118510"/>
    <lineage>
        <taxon>Eukaryota</taxon>
        <taxon>Viridiplantae</taxon>
        <taxon>Streptophyta</taxon>
        <taxon>Embryophyta</taxon>
        <taxon>Tracheophyta</taxon>
        <taxon>Spermatophyta</taxon>
        <taxon>Magnoliopsida</taxon>
        <taxon>eudicotyledons</taxon>
        <taxon>Gunneridae</taxon>
        <taxon>Pentapetalae</taxon>
        <taxon>asterids</taxon>
        <taxon>campanulids</taxon>
        <taxon>Asterales</taxon>
        <taxon>Asteraceae</taxon>
        <taxon>Asteroideae</taxon>
        <taxon>Anthemideae</taxon>
        <taxon>Anthemidinae</taxon>
        <taxon>Tanacetum</taxon>
    </lineage>
</organism>
<gene>
    <name evidence="1" type="ORF">Tci_927901</name>
</gene>